<accession>A0ABW1V172</accession>
<evidence type="ECO:0000313" key="2">
    <source>
        <dbReference type="Proteomes" id="UP001596233"/>
    </source>
</evidence>
<evidence type="ECO:0000313" key="1">
    <source>
        <dbReference type="EMBL" id="MFC6332490.1"/>
    </source>
</evidence>
<reference evidence="2" key="1">
    <citation type="journal article" date="2019" name="Int. J. Syst. Evol. Microbiol.">
        <title>The Global Catalogue of Microorganisms (GCM) 10K type strain sequencing project: providing services to taxonomists for standard genome sequencing and annotation.</title>
        <authorList>
            <consortium name="The Broad Institute Genomics Platform"/>
            <consortium name="The Broad Institute Genome Sequencing Center for Infectious Disease"/>
            <person name="Wu L."/>
            <person name="Ma J."/>
        </authorList>
    </citation>
    <scope>NUCLEOTIDE SEQUENCE [LARGE SCALE GENOMIC DNA]</scope>
    <source>
        <strain evidence="2">PCU 280</strain>
    </source>
</reference>
<protein>
    <recommendedName>
        <fullName evidence="3">YneQ</fullName>
    </recommendedName>
</protein>
<keyword evidence="2" id="KW-1185">Reference proteome</keyword>
<dbReference type="RefSeq" id="WP_379233306.1">
    <property type="nucleotide sequence ID" value="NZ_JBHSTE010000002.1"/>
</dbReference>
<organism evidence="1 2">
    <name type="scientific">Paenibacillus septentrionalis</name>
    <dbReference type="NCBI Taxonomy" id="429342"/>
    <lineage>
        <taxon>Bacteria</taxon>
        <taxon>Bacillati</taxon>
        <taxon>Bacillota</taxon>
        <taxon>Bacilli</taxon>
        <taxon>Bacillales</taxon>
        <taxon>Paenibacillaceae</taxon>
        <taxon>Paenibacillus</taxon>
    </lineage>
</organism>
<name>A0ABW1V172_9BACL</name>
<sequence>MAFGITRAELEAWKAAINQGQIAFLTHYWRDARFPNSHTVTKVGCRDVQKLAAWCRAHQLNPDYIHYRDQYPHFDLLGPYQYEILQQLGLQDHIIRFGLHKRR</sequence>
<comment type="caution">
    <text evidence="1">The sequence shown here is derived from an EMBL/GenBank/DDBJ whole genome shotgun (WGS) entry which is preliminary data.</text>
</comment>
<gene>
    <name evidence="1" type="ORF">ACFP56_07615</name>
</gene>
<dbReference type="EMBL" id="JBHSTE010000002">
    <property type="protein sequence ID" value="MFC6332490.1"/>
    <property type="molecule type" value="Genomic_DNA"/>
</dbReference>
<proteinExistence type="predicted"/>
<evidence type="ECO:0008006" key="3">
    <source>
        <dbReference type="Google" id="ProtNLM"/>
    </source>
</evidence>
<dbReference type="Proteomes" id="UP001596233">
    <property type="component" value="Unassembled WGS sequence"/>
</dbReference>